<keyword evidence="2" id="KW-1185">Reference proteome</keyword>
<gene>
    <name evidence="1" type="ORF">QE375_003559</name>
</gene>
<keyword evidence="1" id="KW-0804">Transcription</keyword>
<sequence length="121" mass="13641">MSRFLDDDDRVFLVVRLDDTDLPELLRDMKWIDARNGDVDRVANALMGMRGNDRLRAMQTTLDELGIQMEHFPGYGVLLACPRCGATVDKLKGWSQVDEVRDDTYAGARCSECGWNDGGEI</sequence>
<protein>
    <submittedName>
        <fullName evidence="1">DNA-directed RNA polymerase subunit RPC12/RpoP</fullName>
    </submittedName>
</protein>
<keyword evidence="1" id="KW-0240">DNA-directed RNA polymerase</keyword>
<accession>A0ABU1HVB1</accession>
<dbReference type="GO" id="GO:0000428">
    <property type="term" value="C:DNA-directed RNA polymerase complex"/>
    <property type="evidence" value="ECO:0007669"/>
    <property type="project" value="UniProtKB-KW"/>
</dbReference>
<organism evidence="1 2">
    <name type="scientific">Microbacterium foliorum</name>
    <dbReference type="NCBI Taxonomy" id="104336"/>
    <lineage>
        <taxon>Bacteria</taxon>
        <taxon>Bacillati</taxon>
        <taxon>Actinomycetota</taxon>
        <taxon>Actinomycetes</taxon>
        <taxon>Micrococcales</taxon>
        <taxon>Microbacteriaceae</taxon>
        <taxon>Microbacterium</taxon>
    </lineage>
</organism>
<name>A0ABU1HVB1_9MICO</name>
<dbReference type="EMBL" id="JAVIZQ010000001">
    <property type="protein sequence ID" value="MDR6144005.1"/>
    <property type="molecule type" value="Genomic_DNA"/>
</dbReference>
<comment type="caution">
    <text evidence="1">The sequence shown here is derived from an EMBL/GenBank/DDBJ whole genome shotgun (WGS) entry which is preliminary data.</text>
</comment>
<dbReference type="Proteomes" id="UP001249291">
    <property type="component" value="Unassembled WGS sequence"/>
</dbReference>
<reference evidence="1 2" key="1">
    <citation type="submission" date="2023-08" db="EMBL/GenBank/DDBJ databases">
        <title>Functional and genomic diversity of the sorghum phyllosphere microbiome.</title>
        <authorList>
            <person name="Shade A."/>
        </authorList>
    </citation>
    <scope>NUCLEOTIDE SEQUENCE [LARGE SCALE GENOMIC DNA]</scope>
    <source>
        <strain evidence="1 2">SORGH_AS_0445</strain>
    </source>
</reference>
<proteinExistence type="predicted"/>
<evidence type="ECO:0000313" key="2">
    <source>
        <dbReference type="Proteomes" id="UP001249291"/>
    </source>
</evidence>
<evidence type="ECO:0000313" key="1">
    <source>
        <dbReference type="EMBL" id="MDR6144005.1"/>
    </source>
</evidence>